<comment type="caution">
    <text evidence="1">The sequence shown here is derived from an EMBL/GenBank/DDBJ whole genome shotgun (WGS) entry which is preliminary data.</text>
</comment>
<protein>
    <submittedName>
        <fullName evidence="1">Uncharacterized protein</fullName>
    </submittedName>
</protein>
<dbReference type="Proteomes" id="UP000694044">
    <property type="component" value="Unassembled WGS sequence"/>
</dbReference>
<organism evidence="1 2">
    <name type="scientific">Phytophthora pseudosyringae</name>
    <dbReference type="NCBI Taxonomy" id="221518"/>
    <lineage>
        <taxon>Eukaryota</taxon>
        <taxon>Sar</taxon>
        <taxon>Stramenopiles</taxon>
        <taxon>Oomycota</taxon>
        <taxon>Peronosporomycetes</taxon>
        <taxon>Peronosporales</taxon>
        <taxon>Peronosporaceae</taxon>
        <taxon>Phytophthora</taxon>
    </lineage>
</organism>
<gene>
    <name evidence="1" type="ORF">PHYPSEUDO_013973</name>
</gene>
<name>A0A8T1W732_9STRA</name>
<evidence type="ECO:0000313" key="1">
    <source>
        <dbReference type="EMBL" id="KAG7387579.1"/>
    </source>
</evidence>
<evidence type="ECO:0000313" key="2">
    <source>
        <dbReference type="Proteomes" id="UP000694044"/>
    </source>
</evidence>
<accession>A0A8T1W732</accession>
<dbReference type="AlphaFoldDB" id="A0A8T1W732"/>
<keyword evidence="2" id="KW-1185">Reference proteome</keyword>
<proteinExistence type="predicted"/>
<dbReference type="EMBL" id="JAGDFM010000076">
    <property type="protein sequence ID" value="KAG7387579.1"/>
    <property type="molecule type" value="Genomic_DNA"/>
</dbReference>
<sequence length="119" mass="12890">MRAEAERNVHFGGVSKAPHFPFKECTHAIVRTRGVRGALQATASTVFILDAGVGRTRGDFPPHTQADGAALKVFGTCTQMSLVLCVLESAPRGCHSVVFAFDQRNVRLLPPMRRASRGD</sequence>
<reference evidence="1" key="1">
    <citation type="submission" date="2021-02" db="EMBL/GenBank/DDBJ databases">
        <authorList>
            <person name="Palmer J.M."/>
        </authorList>
    </citation>
    <scope>NUCLEOTIDE SEQUENCE</scope>
    <source>
        <strain evidence="1">SCRP734</strain>
    </source>
</reference>